<accession>A0A5B7WT80</accession>
<sequence length="239" mass="25586">MARLLLLSSIFLQPSALLPLAEQLTGRGHQVEVQGTDPGEGAKEALEQYSAALDGLRGKVGADPVVVIAHSNAGAYLPSLLDRFPGTPAIFLDAILPPFDGRCLALVPASLGEPLRGRAEAGLLPRWSRWWPRESVRALVNSDADFAQLDERCPRVAASYVDERLPLPAGWSAQVTAGYLLLSDGYLGDWERAVAAGWPAQRLQLGHLGFLRDPGQVALALDHLSERLTGRDDTGGGVQ</sequence>
<evidence type="ECO:0000313" key="2">
    <source>
        <dbReference type="Proteomes" id="UP000307000"/>
    </source>
</evidence>
<proteinExistence type="predicted"/>
<dbReference type="Proteomes" id="UP000307000">
    <property type="component" value="Chromosome"/>
</dbReference>
<dbReference type="SUPFAM" id="SSF53474">
    <property type="entry name" value="alpha/beta-Hydrolases"/>
    <property type="match status" value="1"/>
</dbReference>
<dbReference type="RefSeq" id="WP_138926221.1">
    <property type="nucleotide sequence ID" value="NZ_CP034412.1"/>
</dbReference>
<reference evidence="1 2" key="1">
    <citation type="submission" date="2018-12" db="EMBL/GenBank/DDBJ databases">
        <title>Complete Genome Sequence of Glutamicibacter creatinolyticus strain LGCM259,isolated from an abscess of a 12-year-old mare in Italy.</title>
        <authorList>
            <person name="Santos R.G."/>
            <person name="Silva A.L."/>
            <person name="Seyffert N."/>
            <person name="Castro T.L.P."/>
            <person name="Attili A.R."/>
            <person name="Rifici C."/>
            <person name="Mazzullo G."/>
            <person name="Brenig B."/>
            <person name="Venanzi F."/>
            <person name="Azevedo V."/>
        </authorList>
    </citation>
    <scope>NUCLEOTIDE SEQUENCE [LARGE SCALE GENOMIC DNA]</scope>
    <source>
        <strain evidence="1 2">LGCM 259</strain>
    </source>
</reference>
<dbReference type="Gene3D" id="3.40.50.1820">
    <property type="entry name" value="alpha/beta hydrolase"/>
    <property type="match status" value="1"/>
</dbReference>
<name>A0A5B7WT80_9MICC</name>
<dbReference type="InterPro" id="IPR029058">
    <property type="entry name" value="AB_hydrolase_fold"/>
</dbReference>
<protein>
    <recommendedName>
        <fullName evidence="3">Alpha/beta hydrolase</fullName>
    </recommendedName>
</protein>
<evidence type="ECO:0008006" key="3">
    <source>
        <dbReference type="Google" id="ProtNLM"/>
    </source>
</evidence>
<keyword evidence="2" id="KW-1185">Reference proteome</keyword>
<dbReference type="AlphaFoldDB" id="A0A5B7WT80"/>
<dbReference type="KEGG" id="gcr:GcLGCM259_1438"/>
<gene>
    <name evidence="1" type="ORF">GcLGCM259_1438</name>
</gene>
<evidence type="ECO:0000313" key="1">
    <source>
        <dbReference type="EMBL" id="QCY47169.1"/>
    </source>
</evidence>
<organism evidence="1 2">
    <name type="scientific">Glutamicibacter creatinolyticus</name>
    <dbReference type="NCBI Taxonomy" id="162496"/>
    <lineage>
        <taxon>Bacteria</taxon>
        <taxon>Bacillati</taxon>
        <taxon>Actinomycetota</taxon>
        <taxon>Actinomycetes</taxon>
        <taxon>Micrococcales</taxon>
        <taxon>Micrococcaceae</taxon>
        <taxon>Glutamicibacter</taxon>
    </lineage>
</organism>
<dbReference type="EMBL" id="CP034412">
    <property type="protein sequence ID" value="QCY47169.1"/>
    <property type="molecule type" value="Genomic_DNA"/>
</dbReference>